<protein>
    <recommendedName>
        <fullName evidence="4">Thioredoxin domain-containing protein</fullName>
    </recommendedName>
</protein>
<sequence>MKNPFLPLALCVSLFPAFQASAEPANTLTPQQIEQTGKAAEAWFEAHPEKMGEIVATYLAEHPEFLVAAGENLRQRQQVAQQQAFVQAALHQRDALLNGKSPEHGPKTAKAAVIAFLDETSPAGQAASEMLSNVEKSNPDVRFIFKALAATDKQPLAAAVQETNVALAQAMSFTVTPAFVVMPQEQDPEIHRVSVMSGNVSEEALIMAIQKAKK</sequence>
<dbReference type="AlphaFoldDB" id="A0AAW3HGP5"/>
<gene>
    <name evidence="2" type="ORF">SG71_13315</name>
</gene>
<dbReference type="Gene3D" id="3.40.30.10">
    <property type="entry name" value="Glutaredoxin"/>
    <property type="match status" value="1"/>
</dbReference>
<name>A0AAW3HGP5_9ENTR</name>
<keyword evidence="1" id="KW-0732">Signal</keyword>
<dbReference type="InterPro" id="IPR036249">
    <property type="entry name" value="Thioredoxin-like_sf"/>
</dbReference>
<dbReference type="Proteomes" id="UP000033354">
    <property type="component" value="Unassembled WGS sequence"/>
</dbReference>
<evidence type="ECO:0008006" key="4">
    <source>
        <dbReference type="Google" id="ProtNLM"/>
    </source>
</evidence>
<dbReference type="EMBL" id="JZKT01000020">
    <property type="protein sequence ID" value="KJX35536.1"/>
    <property type="molecule type" value="Genomic_DNA"/>
</dbReference>
<reference evidence="2 3" key="1">
    <citation type="submission" date="2015-02" db="EMBL/GenBank/DDBJ databases">
        <authorList>
            <person name="Adams M."/>
            <person name="Sutton G."/>
            <person name="Nelson K."/>
            <person name="Bonomo R."/>
            <person name="McCorrison J."/>
            <person name="Sanka R."/>
            <person name="Brinkac L."/>
            <person name="Nierman W."/>
        </authorList>
    </citation>
    <scope>NUCLEOTIDE SEQUENCE [LARGE SCALE GENOMIC DNA]</scope>
    <source>
        <strain evidence="2 3">CIDEIMsCOL9</strain>
    </source>
</reference>
<dbReference type="RefSeq" id="WP_045890491.1">
    <property type="nucleotide sequence ID" value="NZ_CP043318.1"/>
</dbReference>
<evidence type="ECO:0000313" key="2">
    <source>
        <dbReference type="EMBL" id="KJX35536.1"/>
    </source>
</evidence>
<accession>A0AAW3HGP5</accession>
<dbReference type="GeneID" id="63144197"/>
<evidence type="ECO:0000256" key="1">
    <source>
        <dbReference type="SAM" id="SignalP"/>
    </source>
</evidence>
<keyword evidence="3" id="KW-1185">Reference proteome</keyword>
<proteinExistence type="predicted"/>
<feature type="chain" id="PRO_5043610215" description="Thioredoxin domain-containing protein" evidence="1">
    <location>
        <begin position="23"/>
        <end position="214"/>
    </location>
</feature>
<dbReference type="SUPFAM" id="SSF52833">
    <property type="entry name" value="Thioredoxin-like"/>
    <property type="match status" value="1"/>
</dbReference>
<comment type="caution">
    <text evidence="2">The sequence shown here is derived from an EMBL/GenBank/DDBJ whole genome shotgun (WGS) entry which is preliminary data.</text>
</comment>
<evidence type="ECO:0000313" key="3">
    <source>
        <dbReference type="Proteomes" id="UP000033354"/>
    </source>
</evidence>
<organism evidence="2 3">
    <name type="scientific">Enterobacter chengduensis</name>
    <dbReference type="NCBI Taxonomy" id="2494701"/>
    <lineage>
        <taxon>Bacteria</taxon>
        <taxon>Pseudomonadati</taxon>
        <taxon>Pseudomonadota</taxon>
        <taxon>Gammaproteobacteria</taxon>
        <taxon>Enterobacterales</taxon>
        <taxon>Enterobacteriaceae</taxon>
        <taxon>Enterobacter</taxon>
        <taxon>Enterobacter cloacae complex</taxon>
    </lineage>
</organism>
<feature type="signal peptide" evidence="1">
    <location>
        <begin position="1"/>
        <end position="22"/>
    </location>
</feature>